<dbReference type="Gene3D" id="2.60.40.420">
    <property type="entry name" value="Cupredoxins - blue copper proteins"/>
    <property type="match status" value="1"/>
</dbReference>
<evidence type="ECO:0000313" key="7">
    <source>
        <dbReference type="Proteomes" id="UP000177564"/>
    </source>
</evidence>
<keyword evidence="4" id="KW-1133">Transmembrane helix</keyword>
<dbReference type="Proteomes" id="UP000177564">
    <property type="component" value="Unassembled WGS sequence"/>
</dbReference>
<evidence type="ECO:0000256" key="2">
    <source>
        <dbReference type="ARBA" id="ARBA00023008"/>
    </source>
</evidence>
<dbReference type="InterPro" id="IPR008972">
    <property type="entry name" value="Cupredoxin"/>
</dbReference>
<dbReference type="Pfam" id="PF00127">
    <property type="entry name" value="Copper-bind"/>
    <property type="match status" value="1"/>
</dbReference>
<dbReference type="STRING" id="1797240.A3D68_02505"/>
<dbReference type="AlphaFoldDB" id="A0A1F4XNZ3"/>
<keyword evidence="4" id="KW-0472">Membrane</keyword>
<feature type="domain" description="Blue (type 1) copper" evidence="5">
    <location>
        <begin position="71"/>
        <end position="166"/>
    </location>
</feature>
<proteinExistence type="predicted"/>
<dbReference type="EMBL" id="MEWU01000020">
    <property type="protein sequence ID" value="OGC83432.1"/>
    <property type="molecule type" value="Genomic_DNA"/>
</dbReference>
<gene>
    <name evidence="6" type="ORF">A3D68_02505</name>
</gene>
<evidence type="ECO:0000313" key="6">
    <source>
        <dbReference type="EMBL" id="OGC83432.1"/>
    </source>
</evidence>
<keyword evidence="2" id="KW-0186">Copper</keyword>
<evidence type="ECO:0000256" key="3">
    <source>
        <dbReference type="SAM" id="MobiDB-lite"/>
    </source>
</evidence>
<feature type="transmembrane region" description="Helical" evidence="4">
    <location>
        <begin position="5"/>
        <end position="22"/>
    </location>
</feature>
<feature type="region of interest" description="Disordered" evidence="3">
    <location>
        <begin position="31"/>
        <end position="54"/>
    </location>
</feature>
<accession>A0A1F4XNZ3</accession>
<comment type="caution">
    <text evidence="6">The sequence shown here is derived from an EMBL/GenBank/DDBJ whole genome shotgun (WGS) entry which is preliminary data.</text>
</comment>
<protein>
    <recommendedName>
        <fullName evidence="5">Blue (type 1) copper domain-containing protein</fullName>
    </recommendedName>
</protein>
<dbReference type="InterPro" id="IPR000923">
    <property type="entry name" value="BlueCu_1"/>
</dbReference>
<keyword evidence="1" id="KW-0479">Metal-binding</keyword>
<name>A0A1F4XNZ3_9BACT</name>
<sequence>MKNTIIAVLVVVVAAGAWWYYYGASSALAPSTDTTTGDTVQGENSAMPVPGSSGVTETEVIDADVLMTAQVSLTATGFSPQTVTIKKGGTITFVNGGGGDMWVASAPHPAHTAYSGTSLQEHCSDAVDVSFDQCKIGDTYSFTFDKTGSFKYHNHTNSSQFGTVVVE</sequence>
<reference evidence="6 7" key="1">
    <citation type="journal article" date="2016" name="Nat. Commun.">
        <title>Thousands of microbial genomes shed light on interconnected biogeochemical processes in an aquifer system.</title>
        <authorList>
            <person name="Anantharaman K."/>
            <person name="Brown C.T."/>
            <person name="Hug L.A."/>
            <person name="Sharon I."/>
            <person name="Castelle C.J."/>
            <person name="Probst A.J."/>
            <person name="Thomas B.C."/>
            <person name="Singh A."/>
            <person name="Wilkins M.J."/>
            <person name="Karaoz U."/>
            <person name="Brodie E.L."/>
            <person name="Williams K.H."/>
            <person name="Hubbard S.S."/>
            <person name="Banfield J.F."/>
        </authorList>
    </citation>
    <scope>NUCLEOTIDE SEQUENCE [LARGE SCALE GENOMIC DNA]</scope>
</reference>
<evidence type="ECO:0000256" key="1">
    <source>
        <dbReference type="ARBA" id="ARBA00022723"/>
    </source>
</evidence>
<organism evidence="6 7">
    <name type="scientific">Candidatus Adlerbacteria bacterium RIFCSPHIGHO2_02_FULL_52_17</name>
    <dbReference type="NCBI Taxonomy" id="1797240"/>
    <lineage>
        <taxon>Bacteria</taxon>
        <taxon>Candidatus Adleribacteriota</taxon>
    </lineage>
</organism>
<dbReference type="GO" id="GO:0009055">
    <property type="term" value="F:electron transfer activity"/>
    <property type="evidence" value="ECO:0007669"/>
    <property type="project" value="InterPro"/>
</dbReference>
<evidence type="ECO:0000256" key="4">
    <source>
        <dbReference type="SAM" id="Phobius"/>
    </source>
</evidence>
<dbReference type="GO" id="GO:0005507">
    <property type="term" value="F:copper ion binding"/>
    <property type="evidence" value="ECO:0007669"/>
    <property type="project" value="InterPro"/>
</dbReference>
<evidence type="ECO:0000259" key="5">
    <source>
        <dbReference type="Pfam" id="PF00127"/>
    </source>
</evidence>
<keyword evidence="4" id="KW-0812">Transmembrane</keyword>
<feature type="compositionally biased region" description="Polar residues" evidence="3">
    <location>
        <begin position="31"/>
        <end position="44"/>
    </location>
</feature>
<dbReference type="SUPFAM" id="SSF49503">
    <property type="entry name" value="Cupredoxins"/>
    <property type="match status" value="1"/>
</dbReference>